<keyword evidence="1" id="KW-0433">Leucine-rich repeat</keyword>
<dbReference type="PROSITE" id="PS51450">
    <property type="entry name" value="LRR"/>
    <property type="match status" value="3"/>
</dbReference>
<keyword evidence="8" id="KW-1185">Reference proteome</keyword>
<name>A0A835AA46_9POAL</name>
<feature type="coiled-coil region" evidence="5">
    <location>
        <begin position="216"/>
        <end position="250"/>
    </location>
</feature>
<comment type="function">
    <text evidence="4">Leucine-rich repeat protein that likely mediates protein interactions, possibly in the context of signal transduction.</text>
</comment>
<dbReference type="InterPro" id="IPR003591">
    <property type="entry name" value="Leu-rich_rpt_typical-subtyp"/>
</dbReference>
<dbReference type="InterPro" id="IPR001611">
    <property type="entry name" value="Leu-rich_rpt"/>
</dbReference>
<dbReference type="SUPFAM" id="SSF52058">
    <property type="entry name" value="L domain-like"/>
    <property type="match status" value="1"/>
</dbReference>
<gene>
    <name evidence="7" type="ORF">HU200_062391</name>
</gene>
<dbReference type="InterPro" id="IPR032675">
    <property type="entry name" value="LRR_dom_sf"/>
</dbReference>
<dbReference type="GO" id="GO:0005737">
    <property type="term" value="C:cytoplasm"/>
    <property type="evidence" value="ECO:0007669"/>
    <property type="project" value="TreeGrafter"/>
</dbReference>
<evidence type="ECO:0000313" key="8">
    <source>
        <dbReference type="Proteomes" id="UP000636709"/>
    </source>
</evidence>
<dbReference type="EMBL" id="JACEFO010002629">
    <property type="protein sequence ID" value="KAF8652960.1"/>
    <property type="molecule type" value="Genomic_DNA"/>
</dbReference>
<evidence type="ECO:0000256" key="6">
    <source>
        <dbReference type="SAM" id="MobiDB-lite"/>
    </source>
</evidence>
<proteinExistence type="inferred from homology"/>
<feature type="region of interest" description="Disordered" evidence="6">
    <location>
        <begin position="265"/>
        <end position="285"/>
    </location>
</feature>
<sequence>MAAVFSMGLRGLLARGHANRRRAPRSSRPFVATSHKFFPFFRLRIVESSSLLLSLFVSSPLRSVRRPPIPPTATTGETNETSRHFDFAVVAAMDPTPQSHPILAYVLSRLPSLPAVRTPRSPSSASTPRERDLEQQSPRTPSGADEIHLVGRMPGLRHPSVLSAMTRAVADVASARDAIRLLGPRPDHEQVDASRALLLAAASAAAASGGDNPDAAEEVDEEKLEASREVVRQEEEHEAYGAMLRDAEEKLESVYRMAMHGRDIHEASGGGGRKGEEEEEGSGAVDEEVVRVLKEAEEGRTVERVDLADRQLRLLPDPIGRIRGLLALDLSRNQLKVVPDAIGGLEHLEELSLASNNLVSLPDSIGLLSNLKLLNVSGNRLRVLPDSISKCRSLVELDASYNALVYLPTGIGHELVHLQTLRVHLNKLRSLPSSVCEMRSLRLLDAHFNELRGLPAAIGLLSALETLDLSSNFSDMRDLPLSFGDLAGLRELDLSNNQIRALPDCFGRLGRLERLRLDQNPLAVPPPEVVAEGVAAVKEYMARRWAEAVAEEERRQASAAAVADSPKASTPREWLTRSVSSLSTWVSDVTVKVVGQDTVAEEDEFLQQQF</sequence>
<evidence type="ECO:0000256" key="1">
    <source>
        <dbReference type="ARBA" id="ARBA00022614"/>
    </source>
</evidence>
<dbReference type="Pfam" id="PF13855">
    <property type="entry name" value="LRR_8"/>
    <property type="match status" value="2"/>
</dbReference>
<protein>
    <submittedName>
        <fullName evidence="7">Uncharacterized protein</fullName>
    </submittedName>
</protein>
<dbReference type="Gene3D" id="3.80.10.10">
    <property type="entry name" value="Ribonuclease Inhibitor"/>
    <property type="match status" value="2"/>
</dbReference>
<dbReference type="PANTHER" id="PTHR48051:SF54">
    <property type="entry name" value="LEUCINE-RICH REPEAT-CONTAINING PROTEIN"/>
    <property type="match status" value="1"/>
</dbReference>
<organism evidence="7 8">
    <name type="scientific">Digitaria exilis</name>
    <dbReference type="NCBI Taxonomy" id="1010633"/>
    <lineage>
        <taxon>Eukaryota</taxon>
        <taxon>Viridiplantae</taxon>
        <taxon>Streptophyta</taxon>
        <taxon>Embryophyta</taxon>
        <taxon>Tracheophyta</taxon>
        <taxon>Spermatophyta</taxon>
        <taxon>Magnoliopsida</taxon>
        <taxon>Liliopsida</taxon>
        <taxon>Poales</taxon>
        <taxon>Poaceae</taxon>
        <taxon>PACMAD clade</taxon>
        <taxon>Panicoideae</taxon>
        <taxon>Panicodae</taxon>
        <taxon>Paniceae</taxon>
        <taxon>Anthephorinae</taxon>
        <taxon>Digitaria</taxon>
    </lineage>
</organism>
<keyword evidence="2" id="KW-0677">Repeat</keyword>
<accession>A0A835AA46</accession>
<feature type="compositionally biased region" description="Low complexity" evidence="6">
    <location>
        <begin position="115"/>
        <end position="127"/>
    </location>
</feature>
<keyword evidence="5" id="KW-0175">Coiled coil</keyword>
<feature type="region of interest" description="Disordered" evidence="6">
    <location>
        <begin position="115"/>
        <end position="146"/>
    </location>
</feature>
<dbReference type="SMART" id="SM00364">
    <property type="entry name" value="LRR_BAC"/>
    <property type="match status" value="7"/>
</dbReference>
<dbReference type="InterPro" id="IPR050216">
    <property type="entry name" value="LRR_domain-containing"/>
</dbReference>
<evidence type="ECO:0000256" key="5">
    <source>
        <dbReference type="SAM" id="Coils"/>
    </source>
</evidence>
<dbReference type="FunFam" id="3.80.10.10:FF:000405">
    <property type="entry name" value="Plant intracellular Ras-group-related LRR protein 4"/>
    <property type="match status" value="1"/>
</dbReference>
<dbReference type="SMART" id="SM00369">
    <property type="entry name" value="LRR_TYP"/>
    <property type="match status" value="8"/>
</dbReference>
<reference evidence="7" key="1">
    <citation type="submission" date="2020-07" db="EMBL/GenBank/DDBJ databases">
        <title>Genome sequence and genetic diversity analysis of an under-domesticated orphan crop, white fonio (Digitaria exilis).</title>
        <authorList>
            <person name="Bennetzen J.L."/>
            <person name="Chen S."/>
            <person name="Ma X."/>
            <person name="Wang X."/>
            <person name="Yssel A.E.J."/>
            <person name="Chaluvadi S.R."/>
            <person name="Johnson M."/>
            <person name="Gangashetty P."/>
            <person name="Hamidou F."/>
            <person name="Sanogo M.D."/>
            <person name="Zwaenepoel A."/>
            <person name="Wallace J."/>
            <person name="Van De Peer Y."/>
            <person name="Van Deynze A."/>
        </authorList>
    </citation>
    <scope>NUCLEOTIDE SEQUENCE</scope>
    <source>
        <tissue evidence="7">Leaves</tissue>
    </source>
</reference>
<evidence type="ECO:0000256" key="4">
    <source>
        <dbReference type="ARBA" id="ARBA00037519"/>
    </source>
</evidence>
<dbReference type="PANTHER" id="PTHR48051">
    <property type="match status" value="1"/>
</dbReference>
<dbReference type="AlphaFoldDB" id="A0A835AA46"/>
<comment type="similarity">
    <text evidence="3">Belongs to the SHOC2 family.</text>
</comment>
<dbReference type="OrthoDB" id="1668230at2759"/>
<evidence type="ECO:0000256" key="2">
    <source>
        <dbReference type="ARBA" id="ARBA00022737"/>
    </source>
</evidence>
<dbReference type="GO" id="GO:0009416">
    <property type="term" value="P:response to light stimulus"/>
    <property type="evidence" value="ECO:0007669"/>
    <property type="project" value="UniProtKB-ARBA"/>
</dbReference>
<evidence type="ECO:0000256" key="3">
    <source>
        <dbReference type="ARBA" id="ARBA00023786"/>
    </source>
</evidence>
<dbReference type="Proteomes" id="UP000636709">
    <property type="component" value="Unassembled WGS sequence"/>
</dbReference>
<evidence type="ECO:0000313" key="7">
    <source>
        <dbReference type="EMBL" id="KAF8652960.1"/>
    </source>
</evidence>
<comment type="caution">
    <text evidence="7">The sequence shown here is derived from an EMBL/GenBank/DDBJ whole genome shotgun (WGS) entry which is preliminary data.</text>
</comment>